<reference evidence="2" key="5">
    <citation type="journal article" date="2021" name="G3 (Bethesda)">
        <title>Aegilops tauschii genome assembly Aet v5.0 features greater sequence contiguity and improved annotation.</title>
        <authorList>
            <person name="Wang L."/>
            <person name="Zhu T."/>
            <person name="Rodriguez J.C."/>
            <person name="Deal K.R."/>
            <person name="Dubcovsky J."/>
            <person name="McGuire P.E."/>
            <person name="Lux T."/>
            <person name="Spannagl M."/>
            <person name="Mayer K.F.X."/>
            <person name="Baldrich P."/>
            <person name="Meyers B.C."/>
            <person name="Huo N."/>
            <person name="Gu Y.Q."/>
            <person name="Zhou H."/>
            <person name="Devos K.M."/>
            <person name="Bennetzen J.L."/>
            <person name="Unver T."/>
            <person name="Budak H."/>
            <person name="Gulick P.J."/>
            <person name="Galiba G."/>
            <person name="Kalapos B."/>
            <person name="Nelson D.R."/>
            <person name="Li P."/>
            <person name="You F.M."/>
            <person name="Luo M.C."/>
            <person name="Dvorak J."/>
        </authorList>
    </citation>
    <scope>NUCLEOTIDE SEQUENCE [LARGE SCALE GENOMIC DNA]</scope>
    <source>
        <strain evidence="2">cv. AL8/78</strain>
    </source>
</reference>
<name>A0A453QGZ7_AEGTS</name>
<dbReference type="Gramene" id="AET7Gv20107800.6">
    <property type="protein sequence ID" value="AET7Gv20107800.6"/>
    <property type="gene ID" value="AET7Gv20107800"/>
</dbReference>
<organism evidence="2 3">
    <name type="scientific">Aegilops tauschii subsp. strangulata</name>
    <name type="common">Goatgrass</name>
    <dbReference type="NCBI Taxonomy" id="200361"/>
    <lineage>
        <taxon>Eukaryota</taxon>
        <taxon>Viridiplantae</taxon>
        <taxon>Streptophyta</taxon>
        <taxon>Embryophyta</taxon>
        <taxon>Tracheophyta</taxon>
        <taxon>Spermatophyta</taxon>
        <taxon>Magnoliopsida</taxon>
        <taxon>Liliopsida</taxon>
        <taxon>Poales</taxon>
        <taxon>Poaceae</taxon>
        <taxon>BOP clade</taxon>
        <taxon>Pooideae</taxon>
        <taxon>Triticodae</taxon>
        <taxon>Triticeae</taxon>
        <taxon>Triticinae</taxon>
        <taxon>Aegilops</taxon>
    </lineage>
</organism>
<dbReference type="AlphaFoldDB" id="A0A453QGZ7"/>
<dbReference type="Gramene" id="AET7Gv20107800.5">
    <property type="protein sequence ID" value="AET7Gv20107800.5"/>
    <property type="gene ID" value="AET7Gv20107800"/>
</dbReference>
<evidence type="ECO:0000256" key="1">
    <source>
        <dbReference type="SAM" id="MobiDB-lite"/>
    </source>
</evidence>
<reference evidence="3" key="1">
    <citation type="journal article" date="2014" name="Science">
        <title>Ancient hybridizations among the ancestral genomes of bread wheat.</title>
        <authorList>
            <consortium name="International Wheat Genome Sequencing Consortium,"/>
            <person name="Marcussen T."/>
            <person name="Sandve S.R."/>
            <person name="Heier L."/>
            <person name="Spannagl M."/>
            <person name="Pfeifer M."/>
            <person name="Jakobsen K.S."/>
            <person name="Wulff B.B."/>
            <person name="Steuernagel B."/>
            <person name="Mayer K.F."/>
            <person name="Olsen O.A."/>
        </authorList>
    </citation>
    <scope>NUCLEOTIDE SEQUENCE [LARGE SCALE GENOMIC DNA]</scope>
    <source>
        <strain evidence="3">cv. AL8/78</strain>
    </source>
</reference>
<sequence>GKNQPTSTTGQRREERPPPRCRGVDPSPHAGSPHGGGRVLRRRRRVVMPRGAQVSTPFASGFLAFSERIWSTPSMQVPLYPTSRCLSKFLAGDFVFTETSLSSPSSIAPEEHTWLSDYRAWSHATGH</sequence>
<feature type="compositionally biased region" description="Polar residues" evidence="1">
    <location>
        <begin position="1"/>
        <end position="10"/>
    </location>
</feature>
<proteinExistence type="predicted"/>
<evidence type="ECO:0000313" key="3">
    <source>
        <dbReference type="Proteomes" id="UP000015105"/>
    </source>
</evidence>
<feature type="region of interest" description="Disordered" evidence="1">
    <location>
        <begin position="1"/>
        <end position="42"/>
    </location>
</feature>
<dbReference type="EnsemblPlants" id="AET7Gv20107800.5">
    <property type="protein sequence ID" value="AET7Gv20107800.5"/>
    <property type="gene ID" value="AET7Gv20107800"/>
</dbReference>
<reference evidence="3" key="2">
    <citation type="journal article" date="2017" name="Nat. Plants">
        <title>The Aegilops tauschii genome reveals multiple impacts of transposons.</title>
        <authorList>
            <person name="Zhao G."/>
            <person name="Zou C."/>
            <person name="Li K."/>
            <person name="Wang K."/>
            <person name="Li T."/>
            <person name="Gao L."/>
            <person name="Zhang X."/>
            <person name="Wang H."/>
            <person name="Yang Z."/>
            <person name="Liu X."/>
            <person name="Jiang W."/>
            <person name="Mao L."/>
            <person name="Kong X."/>
            <person name="Jiao Y."/>
            <person name="Jia J."/>
        </authorList>
    </citation>
    <scope>NUCLEOTIDE SEQUENCE [LARGE SCALE GENOMIC DNA]</scope>
    <source>
        <strain evidence="3">cv. AL8/78</strain>
    </source>
</reference>
<accession>A0A453QGZ7</accession>
<reference evidence="2" key="4">
    <citation type="submission" date="2019-03" db="UniProtKB">
        <authorList>
            <consortium name="EnsemblPlants"/>
        </authorList>
    </citation>
    <scope>IDENTIFICATION</scope>
</reference>
<dbReference type="EnsemblPlants" id="AET7Gv20107800.6">
    <property type="protein sequence ID" value="AET7Gv20107800.6"/>
    <property type="gene ID" value="AET7Gv20107800"/>
</dbReference>
<keyword evidence="3" id="KW-1185">Reference proteome</keyword>
<evidence type="ECO:0000313" key="2">
    <source>
        <dbReference type="EnsemblPlants" id="AET7Gv20107800.5"/>
    </source>
</evidence>
<dbReference type="Proteomes" id="UP000015105">
    <property type="component" value="Chromosome 7D"/>
</dbReference>
<protein>
    <submittedName>
        <fullName evidence="2">Uncharacterized protein</fullName>
    </submittedName>
</protein>
<reference evidence="2" key="3">
    <citation type="journal article" date="2017" name="Nature">
        <title>Genome sequence of the progenitor of the wheat D genome Aegilops tauschii.</title>
        <authorList>
            <person name="Luo M.C."/>
            <person name="Gu Y.Q."/>
            <person name="Puiu D."/>
            <person name="Wang H."/>
            <person name="Twardziok S.O."/>
            <person name="Deal K.R."/>
            <person name="Huo N."/>
            <person name="Zhu T."/>
            <person name="Wang L."/>
            <person name="Wang Y."/>
            <person name="McGuire P.E."/>
            <person name="Liu S."/>
            <person name="Long H."/>
            <person name="Ramasamy R.K."/>
            <person name="Rodriguez J.C."/>
            <person name="Van S.L."/>
            <person name="Yuan L."/>
            <person name="Wang Z."/>
            <person name="Xia Z."/>
            <person name="Xiao L."/>
            <person name="Anderson O.D."/>
            <person name="Ouyang S."/>
            <person name="Liang Y."/>
            <person name="Zimin A.V."/>
            <person name="Pertea G."/>
            <person name="Qi P."/>
            <person name="Bennetzen J.L."/>
            <person name="Dai X."/>
            <person name="Dawson M.W."/>
            <person name="Muller H.G."/>
            <person name="Kugler K."/>
            <person name="Rivarola-Duarte L."/>
            <person name="Spannagl M."/>
            <person name="Mayer K.F.X."/>
            <person name="Lu F.H."/>
            <person name="Bevan M.W."/>
            <person name="Leroy P."/>
            <person name="Li P."/>
            <person name="You F.M."/>
            <person name="Sun Q."/>
            <person name="Liu Z."/>
            <person name="Lyons E."/>
            <person name="Wicker T."/>
            <person name="Salzberg S.L."/>
            <person name="Devos K.M."/>
            <person name="Dvorak J."/>
        </authorList>
    </citation>
    <scope>NUCLEOTIDE SEQUENCE [LARGE SCALE GENOMIC DNA]</scope>
    <source>
        <strain evidence="2">cv. AL8/78</strain>
    </source>
</reference>